<organism evidence="8 9">
    <name type="scientific">Drosophila busckii</name>
    <name type="common">Fruit fly</name>
    <dbReference type="NCBI Taxonomy" id="30019"/>
    <lineage>
        <taxon>Eukaryota</taxon>
        <taxon>Metazoa</taxon>
        <taxon>Ecdysozoa</taxon>
        <taxon>Arthropoda</taxon>
        <taxon>Hexapoda</taxon>
        <taxon>Insecta</taxon>
        <taxon>Pterygota</taxon>
        <taxon>Neoptera</taxon>
        <taxon>Endopterygota</taxon>
        <taxon>Diptera</taxon>
        <taxon>Brachycera</taxon>
        <taxon>Muscomorpha</taxon>
        <taxon>Ephydroidea</taxon>
        <taxon>Drosophilidae</taxon>
        <taxon>Drosophila</taxon>
    </lineage>
</organism>
<dbReference type="Pfam" id="PF00400">
    <property type="entry name" value="WD40"/>
    <property type="match status" value="1"/>
</dbReference>
<proteinExistence type="inferred from homology"/>
<dbReference type="InterPro" id="IPR036322">
    <property type="entry name" value="WD40_repeat_dom_sf"/>
</dbReference>
<dbReference type="InterPro" id="IPR052415">
    <property type="entry name" value="Diphthine_MTase"/>
</dbReference>
<dbReference type="OMA" id="LDMKWLP"/>
<evidence type="ECO:0000313" key="9">
    <source>
        <dbReference type="Proteomes" id="UP000494163"/>
    </source>
</evidence>
<keyword evidence="9" id="KW-1185">Reference proteome</keyword>
<dbReference type="SMART" id="SM00320">
    <property type="entry name" value="WD40"/>
    <property type="match status" value="3"/>
</dbReference>
<dbReference type="GO" id="GO:0005737">
    <property type="term" value="C:cytoplasm"/>
    <property type="evidence" value="ECO:0007669"/>
    <property type="project" value="TreeGrafter"/>
</dbReference>
<dbReference type="EMBL" id="CP012528">
    <property type="protein sequence ID" value="ALC49501.1"/>
    <property type="molecule type" value="Genomic_DNA"/>
</dbReference>
<sequence>MKFTTLHSVDTVYSADSVEWCTVDEKHSVYFVCGTYQLVESTETNDPAQKQQPRKGRVYLYAFDHDNGALDRLQTVETAAILDMKWLPAWCVDSVPQLVTVSALGEIEIYELLDEERRLQKRNSLTLEHEGVLALALDWRRCPDNEHTLQLLVSDSLGQINLLEYTSQGDLSKLHTWQAHGFEAWTCAFDRWSPSRMYSGGDDGLLHAYDLRSEQEERVWTNRAHGAGVTCLLSHPQHENQLLTGSYDEQLRLFDTRNMKRTLAELNLNGGIWRLKPHPQQKDLILAACMYTNFSVVGLESAESGCALNLLGTYEEHSSICYGADWAPILNTRTDEGGQQLLYMATCSFYDHKLCLSSVETKEQKQFGSHKGGLKTEPIELQH</sequence>
<dbReference type="GO" id="GO:0017183">
    <property type="term" value="P:protein histidyl modification to diphthamide"/>
    <property type="evidence" value="ECO:0007669"/>
    <property type="project" value="TreeGrafter"/>
</dbReference>
<dbReference type="GO" id="GO:0061685">
    <property type="term" value="F:diphthine methylesterase activity"/>
    <property type="evidence" value="ECO:0007669"/>
    <property type="project" value="UniProtKB-EC"/>
</dbReference>
<evidence type="ECO:0000256" key="5">
    <source>
        <dbReference type="ARBA" id="ARBA00038092"/>
    </source>
</evidence>
<keyword evidence="3" id="KW-0677">Repeat</keyword>
<reference evidence="8 9" key="1">
    <citation type="submission" date="2015-08" db="EMBL/GenBank/DDBJ databases">
        <title>Ancestral chromatin configuration constrains chromatin evolution on differentiating sex chromosomes in Drosophila.</title>
        <authorList>
            <person name="Zhou Q."/>
            <person name="Bachtrog D."/>
        </authorList>
    </citation>
    <scope>NUCLEOTIDE SEQUENCE [LARGE SCALE GENOMIC DNA]</scope>
    <source>
        <tissue evidence="8">Whole larvae</tissue>
    </source>
</reference>
<dbReference type="PANTHER" id="PTHR46042">
    <property type="entry name" value="DIPHTHINE METHYLTRANSFERASE"/>
    <property type="match status" value="1"/>
</dbReference>
<dbReference type="OrthoDB" id="1930760at2759"/>
<evidence type="ECO:0000256" key="1">
    <source>
        <dbReference type="ARBA" id="ARBA00005156"/>
    </source>
</evidence>
<evidence type="ECO:0000256" key="7">
    <source>
        <dbReference type="ARBA" id="ARBA00047551"/>
    </source>
</evidence>
<dbReference type="SUPFAM" id="SSF50978">
    <property type="entry name" value="WD40 repeat-like"/>
    <property type="match status" value="1"/>
</dbReference>
<dbReference type="InterPro" id="IPR001680">
    <property type="entry name" value="WD40_rpt"/>
</dbReference>
<dbReference type="STRING" id="30019.A0A0M4EUN7"/>
<dbReference type="PANTHER" id="PTHR46042:SF1">
    <property type="entry name" value="DIPHTHINE METHYLTRANSFERASE"/>
    <property type="match status" value="1"/>
</dbReference>
<protein>
    <recommendedName>
        <fullName evidence="6">methylated diphthine methylhydrolase</fullName>
        <ecNumber evidence="6">3.1.1.97</ecNumber>
    </recommendedName>
</protein>
<evidence type="ECO:0000256" key="4">
    <source>
        <dbReference type="ARBA" id="ARBA00022801"/>
    </source>
</evidence>
<dbReference type="AlphaFoldDB" id="A0A0M4EUN7"/>
<dbReference type="Proteomes" id="UP000494163">
    <property type="component" value="Chromosome X"/>
</dbReference>
<evidence type="ECO:0000256" key="2">
    <source>
        <dbReference type="ARBA" id="ARBA00022574"/>
    </source>
</evidence>
<evidence type="ECO:0000313" key="8">
    <source>
        <dbReference type="EMBL" id="ALC49501.1"/>
    </source>
</evidence>
<dbReference type="Gene3D" id="2.130.10.10">
    <property type="entry name" value="YVTN repeat-like/Quinoprotein amine dehydrogenase"/>
    <property type="match status" value="1"/>
</dbReference>
<keyword evidence="4" id="KW-0378">Hydrolase</keyword>
<dbReference type="EC" id="3.1.1.97" evidence="6"/>
<comment type="pathway">
    <text evidence="1">Protein modification; peptidyl-diphthamide biosynthesis.</text>
</comment>
<accession>A0A0M4EUN7</accession>
<evidence type="ECO:0000256" key="3">
    <source>
        <dbReference type="ARBA" id="ARBA00022737"/>
    </source>
</evidence>
<gene>
    <name evidence="8" type="ORF">Dbus_chrXg1357</name>
</gene>
<dbReference type="InterPro" id="IPR015943">
    <property type="entry name" value="WD40/YVTN_repeat-like_dom_sf"/>
</dbReference>
<evidence type="ECO:0000256" key="6">
    <source>
        <dbReference type="ARBA" id="ARBA00039131"/>
    </source>
</evidence>
<comment type="catalytic activity">
    <reaction evidence="7">
        <text>diphthine methyl ester-[translation elongation factor 2] + H2O = diphthine-[translation elongation factor 2] + methanol + H(+)</text>
        <dbReference type="Rhea" id="RHEA:42656"/>
        <dbReference type="Rhea" id="RHEA-COMP:10172"/>
        <dbReference type="Rhea" id="RHEA-COMP:10173"/>
        <dbReference type="ChEBI" id="CHEBI:15377"/>
        <dbReference type="ChEBI" id="CHEBI:15378"/>
        <dbReference type="ChEBI" id="CHEBI:17790"/>
        <dbReference type="ChEBI" id="CHEBI:79005"/>
        <dbReference type="ChEBI" id="CHEBI:82696"/>
        <dbReference type="EC" id="3.1.1.97"/>
    </reaction>
</comment>
<keyword evidence="2" id="KW-0853">WD repeat</keyword>
<name>A0A0M4EUN7_DROBS</name>
<comment type="similarity">
    <text evidence="5">Belongs to the DPH7 family.</text>
</comment>